<dbReference type="Gene3D" id="3.40.30.10">
    <property type="entry name" value="Glutaredoxin"/>
    <property type="match status" value="1"/>
</dbReference>
<dbReference type="InterPro" id="IPR004045">
    <property type="entry name" value="Glutathione_S-Trfase_N"/>
</dbReference>
<evidence type="ECO:0000313" key="3">
    <source>
        <dbReference type="Proteomes" id="UP000593846"/>
    </source>
</evidence>
<dbReference type="GO" id="GO:0016740">
    <property type="term" value="F:transferase activity"/>
    <property type="evidence" value="ECO:0007669"/>
    <property type="project" value="UniProtKB-KW"/>
</dbReference>
<accession>A0A7S6U5J9</accession>
<keyword evidence="3" id="KW-1185">Reference proteome</keyword>
<dbReference type="SUPFAM" id="SSF52833">
    <property type="entry name" value="Thioredoxin-like"/>
    <property type="match status" value="1"/>
</dbReference>
<dbReference type="Proteomes" id="UP000593846">
    <property type="component" value="Chromosome"/>
</dbReference>
<dbReference type="AlphaFoldDB" id="A0A7S6U5J9"/>
<name>A0A7S6U5J9_9CYAN</name>
<sequence>MLLLQFSTSHYCRKARMGLGYKQVKYKTENLTPGWHIRRVRPLTGLNTLPVLLPEIDGQPHAIADSTEILKFLETYQPQPSLFLPDYEQQTEAWMLEDWLDESIGTATRFVYYQFRAVEGKQIDPSLVSQMVISVVRQQYGINQASVELAKNRLVMAFSELSIRWQKNDYLVGNQLSVADISAAALLSPLALIPEYRQGYPWLFERIVQIHKLCNEPLPPGLSEG</sequence>
<reference evidence="3" key="1">
    <citation type="submission" date="2020-10" db="EMBL/GenBank/DDBJ databases">
        <title>Genome-based taxonomic classification of the species Anabaenopsis elenkinii.</title>
        <authorList>
            <person name="Delbaje E."/>
            <person name="Andreote A.P.D."/>
            <person name="Pellegrinetti T.A."/>
            <person name="Cruz R.B."/>
            <person name="Branco L.H.Z."/>
            <person name="Fiore M.F."/>
        </authorList>
    </citation>
    <scope>NUCLEOTIDE SEQUENCE [LARGE SCALE GENOMIC DNA]</scope>
    <source>
        <strain evidence="3">CCIBt3563</strain>
    </source>
</reference>
<keyword evidence="2" id="KW-0808">Transferase</keyword>
<gene>
    <name evidence="2" type="ORF">IM676_19125</name>
</gene>
<dbReference type="InterPro" id="IPR036249">
    <property type="entry name" value="Thioredoxin-like_sf"/>
</dbReference>
<organism evidence="2 3">
    <name type="scientific">Anabaenopsis elenkinii CCIBt3563</name>
    <dbReference type="NCBI Taxonomy" id="2779889"/>
    <lineage>
        <taxon>Bacteria</taxon>
        <taxon>Bacillati</taxon>
        <taxon>Cyanobacteriota</taxon>
        <taxon>Cyanophyceae</taxon>
        <taxon>Nostocales</taxon>
        <taxon>Nodulariaceae</taxon>
        <taxon>Anabaenopsis</taxon>
    </lineage>
</organism>
<dbReference type="KEGG" id="aee:IM676_19125"/>
<dbReference type="Pfam" id="PF13417">
    <property type="entry name" value="GST_N_3"/>
    <property type="match status" value="1"/>
</dbReference>
<dbReference type="InterPro" id="IPR036282">
    <property type="entry name" value="Glutathione-S-Trfase_C_sf"/>
</dbReference>
<dbReference type="PROSITE" id="PS50404">
    <property type="entry name" value="GST_NTER"/>
    <property type="match status" value="1"/>
</dbReference>
<evidence type="ECO:0000313" key="2">
    <source>
        <dbReference type="EMBL" id="QOV22724.1"/>
    </source>
</evidence>
<protein>
    <submittedName>
        <fullName evidence="2">Glutathione S-transferase family protein</fullName>
    </submittedName>
</protein>
<dbReference type="RefSeq" id="WP_200988340.1">
    <property type="nucleotide sequence ID" value="NZ_CP063311.1"/>
</dbReference>
<proteinExistence type="predicted"/>
<dbReference type="Gene3D" id="1.20.1050.10">
    <property type="match status" value="1"/>
</dbReference>
<dbReference type="SUPFAM" id="SSF47616">
    <property type="entry name" value="GST C-terminal domain-like"/>
    <property type="match status" value="1"/>
</dbReference>
<feature type="domain" description="GST N-terminal" evidence="1">
    <location>
        <begin position="1"/>
        <end position="81"/>
    </location>
</feature>
<evidence type="ECO:0000259" key="1">
    <source>
        <dbReference type="PROSITE" id="PS50404"/>
    </source>
</evidence>
<dbReference type="EMBL" id="CP063311">
    <property type="protein sequence ID" value="QOV22724.1"/>
    <property type="molecule type" value="Genomic_DNA"/>
</dbReference>